<dbReference type="InterPro" id="IPR058240">
    <property type="entry name" value="rSAM_sf"/>
</dbReference>
<comment type="cofactor">
    <cofactor evidence="1">
        <name>[4Fe-4S] cluster</name>
        <dbReference type="ChEBI" id="CHEBI:49883"/>
    </cofactor>
</comment>
<dbReference type="PROSITE" id="PS01087">
    <property type="entry name" value="RADICAL_ACTIVATING"/>
    <property type="match status" value="1"/>
</dbReference>
<keyword evidence="7" id="KW-0479">Metal-binding</keyword>
<evidence type="ECO:0000256" key="11">
    <source>
        <dbReference type="ARBA" id="ARBA00047365"/>
    </source>
</evidence>
<evidence type="ECO:0000256" key="10">
    <source>
        <dbReference type="ARBA" id="ARBA00023014"/>
    </source>
</evidence>
<dbReference type="PANTHER" id="PTHR30352">
    <property type="entry name" value="PYRUVATE FORMATE-LYASE-ACTIVATING ENZYME"/>
    <property type="match status" value="1"/>
</dbReference>
<keyword evidence="14" id="KW-1185">Reference proteome</keyword>
<evidence type="ECO:0000256" key="6">
    <source>
        <dbReference type="ARBA" id="ARBA00022691"/>
    </source>
</evidence>
<dbReference type="InterPro" id="IPR013785">
    <property type="entry name" value="Aldolase_TIM"/>
</dbReference>
<evidence type="ECO:0000256" key="1">
    <source>
        <dbReference type="ARBA" id="ARBA00001966"/>
    </source>
</evidence>
<dbReference type="Gene3D" id="3.20.20.70">
    <property type="entry name" value="Aldolase class I"/>
    <property type="match status" value="1"/>
</dbReference>
<keyword evidence="5" id="KW-0004">4Fe-4S</keyword>
<name>A0AAE3DJR3_9FIRM</name>
<evidence type="ECO:0000313" key="13">
    <source>
        <dbReference type="EMBL" id="MCC2138017.1"/>
    </source>
</evidence>
<dbReference type="InterPro" id="IPR012837">
    <property type="entry name" value="NrdG"/>
</dbReference>
<dbReference type="SFLD" id="SFLDG01066">
    <property type="entry name" value="organic_radical-activating_enz"/>
    <property type="match status" value="1"/>
</dbReference>
<proteinExistence type="inferred from homology"/>
<dbReference type="SFLD" id="SFLDF00299">
    <property type="entry name" value="anaerobic_ribonucleoside-triph"/>
    <property type="match status" value="1"/>
</dbReference>
<dbReference type="AlphaFoldDB" id="A0AAE3DJR3"/>
<keyword evidence="6" id="KW-0949">S-adenosyl-L-methionine</keyword>
<gene>
    <name evidence="13" type="primary">nrdG</name>
    <name evidence="13" type="ORF">LKD31_13550</name>
</gene>
<dbReference type="GO" id="GO:0043365">
    <property type="term" value="F:[formate-C-acetyltransferase]-activating enzyme activity"/>
    <property type="evidence" value="ECO:0007669"/>
    <property type="project" value="InterPro"/>
</dbReference>
<dbReference type="GO" id="GO:0051539">
    <property type="term" value="F:4 iron, 4 sulfur cluster binding"/>
    <property type="evidence" value="ECO:0007669"/>
    <property type="project" value="UniProtKB-KW"/>
</dbReference>
<dbReference type="NCBIfam" id="TIGR02491">
    <property type="entry name" value="NrdG"/>
    <property type="match status" value="1"/>
</dbReference>
<comment type="caution">
    <text evidence="13">The sequence shown here is derived from an EMBL/GenBank/DDBJ whole genome shotgun (WGS) entry which is preliminary data.</text>
</comment>
<dbReference type="SFLD" id="SFLDG01063">
    <property type="entry name" value="activating_enzymes__group_1"/>
    <property type="match status" value="1"/>
</dbReference>
<dbReference type="GO" id="GO:0004748">
    <property type="term" value="F:ribonucleoside-diphosphate reductase activity, thioredoxin disulfide as acceptor"/>
    <property type="evidence" value="ECO:0007669"/>
    <property type="project" value="TreeGrafter"/>
</dbReference>
<reference evidence="13" key="1">
    <citation type="submission" date="2021-10" db="EMBL/GenBank/DDBJ databases">
        <title>Anaerobic single-cell dispensing facilitates the cultivation of human gut bacteria.</title>
        <authorList>
            <person name="Afrizal A."/>
        </authorList>
    </citation>
    <scope>NUCLEOTIDE SEQUENCE</scope>
    <source>
        <strain evidence="13">CLA-AA-H250</strain>
    </source>
</reference>
<comment type="catalytic activity">
    <reaction evidence="11">
        <text>glycyl-[protein] + reduced [flavodoxin] + S-adenosyl-L-methionine = glycin-2-yl radical-[protein] + semiquinone [flavodoxin] + 5'-deoxyadenosine + L-methionine + H(+)</text>
        <dbReference type="Rhea" id="RHEA:61976"/>
        <dbReference type="Rhea" id="RHEA-COMP:10622"/>
        <dbReference type="Rhea" id="RHEA-COMP:14480"/>
        <dbReference type="Rhea" id="RHEA-COMP:15993"/>
        <dbReference type="Rhea" id="RHEA-COMP:15994"/>
        <dbReference type="ChEBI" id="CHEBI:15378"/>
        <dbReference type="ChEBI" id="CHEBI:17319"/>
        <dbReference type="ChEBI" id="CHEBI:29947"/>
        <dbReference type="ChEBI" id="CHEBI:32722"/>
        <dbReference type="ChEBI" id="CHEBI:57618"/>
        <dbReference type="ChEBI" id="CHEBI:57844"/>
        <dbReference type="ChEBI" id="CHEBI:59789"/>
        <dbReference type="ChEBI" id="CHEBI:140311"/>
    </reaction>
</comment>
<dbReference type="InterPro" id="IPR001989">
    <property type="entry name" value="Radical_activat_CS"/>
</dbReference>
<evidence type="ECO:0000256" key="4">
    <source>
        <dbReference type="ARBA" id="ARBA00014281"/>
    </source>
</evidence>
<protein>
    <recommendedName>
        <fullName evidence="4 12">Anaerobic ribonucleoside-triphosphate reductase-activating protein</fullName>
        <ecNumber evidence="12">1.97.1.-</ecNumber>
    </recommendedName>
</protein>
<dbReference type="CDD" id="cd01335">
    <property type="entry name" value="Radical_SAM"/>
    <property type="match status" value="1"/>
</dbReference>
<evidence type="ECO:0000256" key="8">
    <source>
        <dbReference type="ARBA" id="ARBA00023002"/>
    </source>
</evidence>
<evidence type="ECO:0000256" key="12">
    <source>
        <dbReference type="PIRNR" id="PIRNR000368"/>
    </source>
</evidence>
<dbReference type="Proteomes" id="UP001199424">
    <property type="component" value="Unassembled WGS sequence"/>
</dbReference>
<comment type="function">
    <text evidence="2 12">Activation of anaerobic ribonucleoside-triphosphate reductase under anaerobic conditions by generation of an organic free radical, using S-adenosylmethionine and reduced flavodoxin as cosubstrates to produce 5'-deoxy-adenosine.</text>
</comment>
<dbReference type="EC" id="1.97.1.-" evidence="12"/>
<keyword evidence="8 12" id="KW-0560">Oxidoreductase</keyword>
<dbReference type="Pfam" id="PF13353">
    <property type="entry name" value="Fer4_12"/>
    <property type="match status" value="1"/>
</dbReference>
<dbReference type="SFLD" id="SFLDS00029">
    <property type="entry name" value="Radical_SAM"/>
    <property type="match status" value="1"/>
</dbReference>
<sequence length="167" mass="18745">MEIRISGIVNDSIVDGRGIRLTVFTQGCPHHCPGCHNPQTHDFAGGRVEDTDVIFDMFKKNPLLRGITFSGGEPFCQPKPLLALAKQVHALHKDVTAYSGWTYEQLVSMHNPDVDALLNACDVLVDGPYIEQQRNLELLFRGSENQRLIDMNATRRNGRVTLLQLDY</sequence>
<dbReference type="PIRSF" id="PIRSF000368">
    <property type="entry name" value="NrdG"/>
    <property type="match status" value="1"/>
</dbReference>
<evidence type="ECO:0000256" key="2">
    <source>
        <dbReference type="ARBA" id="ARBA00003852"/>
    </source>
</evidence>
<dbReference type="InterPro" id="IPR007197">
    <property type="entry name" value="rSAM"/>
</dbReference>
<evidence type="ECO:0000256" key="7">
    <source>
        <dbReference type="ARBA" id="ARBA00022723"/>
    </source>
</evidence>
<organism evidence="13 14">
    <name type="scientific">Hominenteromicrobium mulieris</name>
    <dbReference type="NCBI Taxonomy" id="2885357"/>
    <lineage>
        <taxon>Bacteria</taxon>
        <taxon>Bacillati</taxon>
        <taxon>Bacillota</taxon>
        <taxon>Clostridia</taxon>
        <taxon>Eubacteriales</taxon>
        <taxon>Oscillospiraceae</taxon>
        <taxon>Hominenteromicrobium</taxon>
    </lineage>
</organism>
<dbReference type="RefSeq" id="WP_308450125.1">
    <property type="nucleotide sequence ID" value="NZ_JAJEQC010000024.1"/>
</dbReference>
<accession>A0AAE3DJR3</accession>
<keyword evidence="10" id="KW-0411">Iron-sulfur</keyword>
<keyword evidence="9" id="KW-0408">Iron</keyword>
<evidence type="ECO:0000313" key="14">
    <source>
        <dbReference type="Proteomes" id="UP001199424"/>
    </source>
</evidence>
<evidence type="ECO:0000256" key="9">
    <source>
        <dbReference type="ARBA" id="ARBA00023004"/>
    </source>
</evidence>
<dbReference type="GO" id="GO:0046872">
    <property type="term" value="F:metal ion binding"/>
    <property type="evidence" value="ECO:0007669"/>
    <property type="project" value="UniProtKB-KW"/>
</dbReference>
<evidence type="ECO:0000256" key="5">
    <source>
        <dbReference type="ARBA" id="ARBA00022485"/>
    </source>
</evidence>
<comment type="similarity">
    <text evidence="3 12">Belongs to the organic radical-activating enzymes family.</text>
</comment>
<dbReference type="PANTHER" id="PTHR30352:SF2">
    <property type="entry name" value="ANAEROBIC RIBONUCLEOSIDE-TRIPHOSPHATE REDUCTASE-ACTIVATING PROTEIN"/>
    <property type="match status" value="1"/>
</dbReference>
<evidence type="ECO:0000256" key="3">
    <source>
        <dbReference type="ARBA" id="ARBA00009777"/>
    </source>
</evidence>
<dbReference type="SUPFAM" id="SSF102114">
    <property type="entry name" value="Radical SAM enzymes"/>
    <property type="match status" value="1"/>
</dbReference>
<dbReference type="InterPro" id="IPR034457">
    <property type="entry name" value="Organic_radical-activating"/>
</dbReference>
<dbReference type="EMBL" id="JAJEQC010000024">
    <property type="protein sequence ID" value="MCC2138017.1"/>
    <property type="molecule type" value="Genomic_DNA"/>
</dbReference>